<protein>
    <submittedName>
        <fullName evidence="1">DNA ligase</fullName>
        <ecNumber evidence="1">6.5.1.2</ecNumber>
    </submittedName>
</protein>
<dbReference type="GO" id="GO:0003911">
    <property type="term" value="F:DNA ligase (NAD+) activity"/>
    <property type="evidence" value="ECO:0007669"/>
    <property type="project" value="UniProtKB-EC"/>
</dbReference>
<keyword evidence="1" id="KW-0436">Ligase</keyword>
<dbReference type="EMBL" id="MWDB01000020">
    <property type="protein sequence ID" value="OQB41273.1"/>
    <property type="molecule type" value="Genomic_DNA"/>
</dbReference>
<gene>
    <name evidence="1" type="primary">ligA</name>
    <name evidence="1" type="ORF">BWY04_00952</name>
</gene>
<evidence type="ECO:0000313" key="1">
    <source>
        <dbReference type="EMBL" id="OQB41273.1"/>
    </source>
</evidence>
<organism evidence="1">
    <name type="scientific">candidate division CPR1 bacterium ADurb.Bin160</name>
    <dbReference type="NCBI Taxonomy" id="1852826"/>
    <lineage>
        <taxon>Bacteria</taxon>
        <taxon>candidate division CPR1</taxon>
    </lineage>
</organism>
<comment type="caution">
    <text evidence="1">The sequence shown here is derived from an EMBL/GenBank/DDBJ whole genome shotgun (WGS) entry which is preliminary data.</text>
</comment>
<dbReference type="EC" id="6.5.1.2" evidence="1"/>
<name>A0A1V5ZM31_9BACT</name>
<dbReference type="AlphaFoldDB" id="A0A1V5ZM31"/>
<dbReference type="Gene3D" id="1.10.287.610">
    <property type="entry name" value="Helix hairpin bin"/>
    <property type="match status" value="1"/>
</dbReference>
<accession>A0A1V5ZM31</accession>
<dbReference type="Proteomes" id="UP000485621">
    <property type="component" value="Unassembled WGS sequence"/>
</dbReference>
<reference evidence="1" key="1">
    <citation type="submission" date="2017-02" db="EMBL/GenBank/DDBJ databases">
        <title>Delving into the versatile metabolic prowess of the omnipresent phylum Bacteroidetes.</title>
        <authorList>
            <person name="Nobu M.K."/>
            <person name="Mei R."/>
            <person name="Narihiro T."/>
            <person name="Kuroda K."/>
            <person name="Liu W.-T."/>
        </authorList>
    </citation>
    <scope>NUCLEOTIDE SEQUENCE</scope>
    <source>
        <strain evidence="1">ADurb.Bin160</strain>
    </source>
</reference>
<sequence>MTLPEQTKILQAYIKENKNISQISQTEISKIYQDLIDCITDHNHIYYIESSPIISDFEYDELFDYLKRIEEYFPFLISGNSPTQKLINQIQE</sequence>
<proteinExistence type="predicted"/>
<dbReference type="SUPFAM" id="SSF56091">
    <property type="entry name" value="DNA ligase/mRNA capping enzyme, catalytic domain"/>
    <property type="match status" value="1"/>
</dbReference>